<sequence>MRLYTRCMEESCMCVCVSLCVCVCVSLFSKYATSPARFRPTAVAAAVNFCIGVWCRSLCVSFFLLLFSLPFK</sequence>
<evidence type="ECO:0000313" key="3">
    <source>
        <dbReference type="Proteomes" id="UP000031737"/>
    </source>
</evidence>
<reference evidence="2 3" key="1">
    <citation type="submission" date="2013-07" db="EMBL/GenBank/DDBJ databases">
        <authorList>
            <person name="Stoco P.H."/>
            <person name="Wagner G."/>
            <person name="Gerber A."/>
            <person name="Zaha A."/>
            <person name="Thompson C."/>
            <person name="Bartholomeu D.C."/>
            <person name="Luckemeyer D.D."/>
            <person name="Bahia D."/>
            <person name="Loreto E."/>
            <person name="Prestes E.B."/>
            <person name="Lima F.M."/>
            <person name="Rodrigues-Luiz G."/>
            <person name="Vallejo G.A."/>
            <person name="Filho J.F."/>
            <person name="Monteiro K.M."/>
            <person name="Tyler K.M."/>
            <person name="de Almeida L.G."/>
            <person name="Ortiz M.F."/>
            <person name="Siervo M.A."/>
            <person name="de Moraes M.H."/>
            <person name="Cunha O.L."/>
            <person name="Mendonca-Neto R."/>
            <person name="Silva R."/>
            <person name="Teixeira S.M."/>
            <person name="Murta S.M."/>
            <person name="Sincero T.C."/>
            <person name="Mendes T.A."/>
            <person name="Urmenyi T.P."/>
            <person name="Silva V.G."/>
            <person name="da Rocha W.D."/>
            <person name="Andersson B."/>
            <person name="Romanha A.J."/>
            <person name="Steindel M."/>
            <person name="de Vasconcelos A.T."/>
            <person name="Grisard E.C."/>
        </authorList>
    </citation>
    <scope>NUCLEOTIDE SEQUENCE [LARGE SCALE GENOMIC DNA]</scope>
    <source>
        <strain evidence="2 3">SC58</strain>
    </source>
</reference>
<keyword evidence="1" id="KW-0472">Membrane</keyword>
<comment type="caution">
    <text evidence="2">The sequence shown here is derived from an EMBL/GenBank/DDBJ whole genome shotgun (WGS) entry which is preliminary data.</text>
</comment>
<gene>
    <name evidence="2" type="ORF">TRSC58_07425</name>
</gene>
<feature type="transmembrane region" description="Helical" evidence="1">
    <location>
        <begin position="43"/>
        <end position="67"/>
    </location>
</feature>
<feature type="transmembrane region" description="Helical" evidence="1">
    <location>
        <begin position="12"/>
        <end position="31"/>
    </location>
</feature>
<dbReference type="VEuPathDB" id="TriTrypDB:TRSC58_07425"/>
<keyword evidence="1" id="KW-0812">Transmembrane</keyword>
<dbReference type="EMBL" id="AUPL01007658">
    <property type="protein sequence ID" value="ESL04992.1"/>
    <property type="molecule type" value="Genomic_DNA"/>
</dbReference>
<organism evidence="2 3">
    <name type="scientific">Trypanosoma rangeli SC58</name>
    <dbReference type="NCBI Taxonomy" id="429131"/>
    <lineage>
        <taxon>Eukaryota</taxon>
        <taxon>Discoba</taxon>
        <taxon>Euglenozoa</taxon>
        <taxon>Kinetoplastea</taxon>
        <taxon>Metakinetoplastina</taxon>
        <taxon>Trypanosomatida</taxon>
        <taxon>Trypanosomatidae</taxon>
        <taxon>Trypanosoma</taxon>
        <taxon>Herpetosoma</taxon>
    </lineage>
</organism>
<dbReference type="Proteomes" id="UP000031737">
    <property type="component" value="Unassembled WGS sequence"/>
</dbReference>
<keyword evidence="1" id="KW-1133">Transmembrane helix</keyword>
<accession>A0A061IVB9</accession>
<proteinExistence type="predicted"/>
<protein>
    <submittedName>
        <fullName evidence="2">Uncharacterized protein</fullName>
    </submittedName>
</protein>
<name>A0A061IVB9_TRYRA</name>
<keyword evidence="3" id="KW-1185">Reference proteome</keyword>
<evidence type="ECO:0000313" key="2">
    <source>
        <dbReference type="EMBL" id="ESL04992.1"/>
    </source>
</evidence>
<evidence type="ECO:0000256" key="1">
    <source>
        <dbReference type="SAM" id="Phobius"/>
    </source>
</evidence>
<dbReference type="AlphaFoldDB" id="A0A061IVB9"/>